<evidence type="ECO:0000313" key="2">
    <source>
        <dbReference type="EMBL" id="VEL29734.1"/>
    </source>
</evidence>
<organism evidence="2 3">
    <name type="scientific">Protopolystoma xenopodis</name>
    <dbReference type="NCBI Taxonomy" id="117903"/>
    <lineage>
        <taxon>Eukaryota</taxon>
        <taxon>Metazoa</taxon>
        <taxon>Spiralia</taxon>
        <taxon>Lophotrochozoa</taxon>
        <taxon>Platyhelminthes</taxon>
        <taxon>Monogenea</taxon>
        <taxon>Polyopisthocotylea</taxon>
        <taxon>Polystomatidea</taxon>
        <taxon>Polystomatidae</taxon>
        <taxon>Protopolystoma</taxon>
    </lineage>
</organism>
<dbReference type="EMBL" id="CAAALY010105702">
    <property type="protein sequence ID" value="VEL29734.1"/>
    <property type="molecule type" value="Genomic_DNA"/>
</dbReference>
<comment type="caution">
    <text evidence="2">The sequence shown here is derived from an EMBL/GenBank/DDBJ whole genome shotgun (WGS) entry which is preliminary data.</text>
</comment>
<reference evidence="2" key="1">
    <citation type="submission" date="2018-11" db="EMBL/GenBank/DDBJ databases">
        <authorList>
            <consortium name="Pathogen Informatics"/>
        </authorList>
    </citation>
    <scope>NUCLEOTIDE SEQUENCE</scope>
</reference>
<keyword evidence="3" id="KW-1185">Reference proteome</keyword>
<feature type="region of interest" description="Disordered" evidence="1">
    <location>
        <begin position="123"/>
        <end position="162"/>
    </location>
</feature>
<dbReference type="Proteomes" id="UP000784294">
    <property type="component" value="Unassembled WGS sequence"/>
</dbReference>
<evidence type="ECO:0000256" key="1">
    <source>
        <dbReference type="SAM" id="MobiDB-lite"/>
    </source>
</evidence>
<feature type="compositionally biased region" description="Polar residues" evidence="1">
    <location>
        <begin position="93"/>
        <end position="105"/>
    </location>
</feature>
<protein>
    <submittedName>
        <fullName evidence="2">Uncharacterized protein</fullName>
    </submittedName>
</protein>
<name>A0A448X723_9PLAT</name>
<sequence>MVSAIPNTGPVPLNHSDGAPISNAISQEAIRSPVSVGNTSFSLEEDEGFYASTTDGVRTMAGRGRSVGTTPVFLNPPSMICSPSPRIDDPGYASNSNAADPSSVTPALEASGRRSRTLIMNGQCSSASVHPRPTTSTPNYRPVSSTAGPTKSILRHSQDMPLSSHDGTITDYGYTSKLSCSKFLQVALWFFHTFTL</sequence>
<dbReference type="AlphaFoldDB" id="A0A448X723"/>
<feature type="region of interest" description="Disordered" evidence="1">
    <location>
        <begin position="77"/>
        <end position="109"/>
    </location>
</feature>
<gene>
    <name evidence="2" type="ORF">PXEA_LOCUS23174</name>
</gene>
<feature type="region of interest" description="Disordered" evidence="1">
    <location>
        <begin position="1"/>
        <end position="20"/>
    </location>
</feature>
<feature type="compositionally biased region" description="Polar residues" evidence="1">
    <location>
        <begin position="123"/>
        <end position="149"/>
    </location>
</feature>
<accession>A0A448X723</accession>
<proteinExistence type="predicted"/>
<evidence type="ECO:0000313" key="3">
    <source>
        <dbReference type="Proteomes" id="UP000784294"/>
    </source>
</evidence>